<organism evidence="1 2">
    <name type="scientific">Desulfonema magnum</name>
    <dbReference type="NCBI Taxonomy" id="45655"/>
    <lineage>
        <taxon>Bacteria</taxon>
        <taxon>Pseudomonadati</taxon>
        <taxon>Thermodesulfobacteriota</taxon>
        <taxon>Desulfobacteria</taxon>
        <taxon>Desulfobacterales</taxon>
        <taxon>Desulfococcaceae</taxon>
        <taxon>Desulfonema</taxon>
    </lineage>
</organism>
<name>A0A975BLV4_9BACT</name>
<dbReference type="AlphaFoldDB" id="A0A975BLV4"/>
<sequence>MYDILSTYINKKTGGRNMTFTSEAEIIGRQQKKPALW</sequence>
<dbReference type="KEGG" id="dmm:dnm_034640"/>
<proteinExistence type="predicted"/>
<gene>
    <name evidence="1" type="ORF">dnm_034640</name>
</gene>
<dbReference type="Proteomes" id="UP000663722">
    <property type="component" value="Chromosome"/>
</dbReference>
<dbReference type="EMBL" id="CP061800">
    <property type="protein sequence ID" value="QTA87430.1"/>
    <property type="molecule type" value="Genomic_DNA"/>
</dbReference>
<protein>
    <submittedName>
        <fullName evidence="1">Uncharacterized protein</fullName>
    </submittedName>
</protein>
<evidence type="ECO:0000313" key="2">
    <source>
        <dbReference type="Proteomes" id="UP000663722"/>
    </source>
</evidence>
<reference evidence="1" key="1">
    <citation type="journal article" date="2021" name="Microb. Physiol.">
        <title>Proteogenomic Insights into the Physiology of Marine, Sulfate-Reducing, Filamentous Desulfonema limicola and Desulfonema magnum.</title>
        <authorList>
            <person name="Schnaars V."/>
            <person name="Wohlbrand L."/>
            <person name="Scheve S."/>
            <person name="Hinrichs C."/>
            <person name="Reinhardt R."/>
            <person name="Rabus R."/>
        </authorList>
    </citation>
    <scope>NUCLEOTIDE SEQUENCE</scope>
    <source>
        <strain evidence="1">4be13</strain>
    </source>
</reference>
<accession>A0A975BLV4</accession>
<keyword evidence="2" id="KW-1185">Reference proteome</keyword>
<evidence type="ECO:0000313" key="1">
    <source>
        <dbReference type="EMBL" id="QTA87430.1"/>
    </source>
</evidence>